<dbReference type="EMBL" id="BOPD01000021">
    <property type="protein sequence ID" value="GIJ34440.1"/>
    <property type="molecule type" value="Genomic_DNA"/>
</dbReference>
<keyword evidence="2" id="KW-1185">Reference proteome</keyword>
<gene>
    <name evidence="1" type="ORF">Vse01_35880</name>
</gene>
<reference evidence="1" key="1">
    <citation type="submission" date="2021-01" db="EMBL/GenBank/DDBJ databases">
        <title>Whole genome shotgun sequence of Verrucosispora sediminis NBRC 107745.</title>
        <authorList>
            <person name="Komaki H."/>
            <person name="Tamura T."/>
        </authorList>
    </citation>
    <scope>NUCLEOTIDE SEQUENCE</scope>
    <source>
        <strain evidence="1">NBRC 107745</strain>
    </source>
</reference>
<dbReference type="Proteomes" id="UP000607311">
    <property type="component" value="Unassembled WGS sequence"/>
</dbReference>
<organism evidence="1 2">
    <name type="scientific">Micromonospora sediminimaris</name>
    <dbReference type="NCBI Taxonomy" id="547162"/>
    <lineage>
        <taxon>Bacteria</taxon>
        <taxon>Bacillati</taxon>
        <taxon>Actinomycetota</taxon>
        <taxon>Actinomycetes</taxon>
        <taxon>Micromonosporales</taxon>
        <taxon>Micromonosporaceae</taxon>
        <taxon>Micromonospora</taxon>
    </lineage>
</organism>
<accession>A0A9W5UWA5</accession>
<evidence type="ECO:0000313" key="2">
    <source>
        <dbReference type="Proteomes" id="UP000607311"/>
    </source>
</evidence>
<evidence type="ECO:0000313" key="1">
    <source>
        <dbReference type="EMBL" id="GIJ34440.1"/>
    </source>
</evidence>
<dbReference type="OrthoDB" id="4396369at2"/>
<dbReference type="RefSeq" id="WP_093408031.1">
    <property type="nucleotide sequence ID" value="NZ_BOPD01000021.1"/>
</dbReference>
<sequence>MSAPISAGYLTPAEERIRSGTVTVTGPQGTPFPEGEPVPDWDYFTDLTASWPLHVDLPGVLQDCGLSPAAAVHCLVTWHSSSTNRRDNSSPARLVDGGNRLTVAIPGTEIGGILTLTARMVLAAPDPAPISPLAALRPGAILWQARRRFTLEGSGSRFPVVATSFAESGLAEGRRSLWYLSCAPDLDGSDTGSIRLYLNTDHPAITAMLSQPEAEASRTLAEVLRHDVVRQLIQTALRCEDLQDEHDQGEGTLGELFINLIRRYFPGRSLSDLRSQHRNDPSELEAVIQGLDRVLA</sequence>
<protein>
    <submittedName>
        <fullName evidence="1">Uncharacterized protein</fullName>
    </submittedName>
</protein>
<name>A0A9W5UWA5_9ACTN</name>
<dbReference type="AlphaFoldDB" id="A0A9W5UWA5"/>
<comment type="caution">
    <text evidence="1">The sequence shown here is derived from an EMBL/GenBank/DDBJ whole genome shotgun (WGS) entry which is preliminary data.</text>
</comment>
<proteinExistence type="predicted"/>